<reference evidence="4 5" key="1">
    <citation type="submission" date="2020-08" db="EMBL/GenBank/DDBJ databases">
        <title>Genomic Encyclopedia of Type Strains, Phase IV (KMG-V): Genome sequencing to study the core and pangenomes of soil and plant-associated prokaryotes.</title>
        <authorList>
            <person name="Whitman W."/>
        </authorList>
    </citation>
    <scope>NUCLEOTIDE SEQUENCE [LARGE SCALE GENOMIC DNA]</scope>
    <source>
        <strain evidence="4 5">X5P3</strain>
    </source>
</reference>
<proteinExistence type="predicted"/>
<evidence type="ECO:0000256" key="2">
    <source>
        <dbReference type="ARBA" id="ARBA00022840"/>
    </source>
</evidence>
<dbReference type="PANTHER" id="PTHR32309:SF31">
    <property type="entry name" value="CAPSULAR EXOPOLYSACCHARIDE FAMILY"/>
    <property type="match status" value="1"/>
</dbReference>
<name>A0A7W8E7P4_9BACT</name>
<sequence length="282" mass="30853">MITLNLREYQTIAPHLVIASASNGDAGSPHKHQDTIVDRPAGDRSDATNWLNMVPKLERPPQKHRTTLAFESGADSRACEQFRLMQHRLVTARPTGGVVLITSPGAEDGKSLNCQNLAWALAEAGHKTLLLDLDLRRPSLLTSLGGVCPQSIEQVLKGEVTPEAAIRAVGDLPLYIIGLDKAVSKPVPLLRAPELSNLLKWAQKNFQWVLLDAPPVLPVADVEQLLPRADLVLMVVRERVTRRAAVQRSAEMLGEHLSSLIFNDVTMSIAAGYGANYDRGYR</sequence>
<dbReference type="InterPro" id="IPR005702">
    <property type="entry name" value="Wzc-like_C"/>
</dbReference>
<feature type="region of interest" description="Disordered" evidence="3">
    <location>
        <begin position="22"/>
        <end position="42"/>
    </location>
</feature>
<gene>
    <name evidence="4" type="ORF">HDF15_000216</name>
</gene>
<keyword evidence="2" id="KW-0067">ATP-binding</keyword>
<dbReference type="CDD" id="cd05387">
    <property type="entry name" value="BY-kinase"/>
    <property type="match status" value="1"/>
</dbReference>
<dbReference type="AlphaFoldDB" id="A0A7W8E7P4"/>
<feature type="compositionally biased region" description="Basic and acidic residues" evidence="3">
    <location>
        <begin position="31"/>
        <end position="42"/>
    </location>
</feature>
<dbReference type="SUPFAM" id="SSF52540">
    <property type="entry name" value="P-loop containing nucleoside triphosphate hydrolases"/>
    <property type="match status" value="1"/>
</dbReference>
<evidence type="ECO:0000313" key="4">
    <source>
        <dbReference type="EMBL" id="MBB5061891.1"/>
    </source>
</evidence>
<dbReference type="EMBL" id="JACHIO010000001">
    <property type="protein sequence ID" value="MBB5061891.1"/>
    <property type="molecule type" value="Genomic_DNA"/>
</dbReference>
<evidence type="ECO:0000313" key="5">
    <source>
        <dbReference type="Proteomes" id="UP000584867"/>
    </source>
</evidence>
<organism evidence="4 5">
    <name type="scientific">Granulicella mallensis</name>
    <dbReference type="NCBI Taxonomy" id="940614"/>
    <lineage>
        <taxon>Bacteria</taxon>
        <taxon>Pseudomonadati</taxon>
        <taxon>Acidobacteriota</taxon>
        <taxon>Terriglobia</taxon>
        <taxon>Terriglobales</taxon>
        <taxon>Acidobacteriaceae</taxon>
        <taxon>Granulicella</taxon>
    </lineage>
</organism>
<protein>
    <submittedName>
        <fullName evidence="4">Mrp family chromosome partitioning ATPase</fullName>
    </submittedName>
</protein>
<dbReference type="Proteomes" id="UP000584867">
    <property type="component" value="Unassembled WGS sequence"/>
</dbReference>
<evidence type="ECO:0000256" key="1">
    <source>
        <dbReference type="ARBA" id="ARBA00022741"/>
    </source>
</evidence>
<keyword evidence="1" id="KW-0547">Nucleotide-binding</keyword>
<comment type="caution">
    <text evidence="4">The sequence shown here is derived from an EMBL/GenBank/DDBJ whole genome shotgun (WGS) entry which is preliminary data.</text>
</comment>
<dbReference type="PANTHER" id="PTHR32309">
    <property type="entry name" value="TYROSINE-PROTEIN KINASE"/>
    <property type="match status" value="1"/>
</dbReference>
<evidence type="ECO:0000256" key="3">
    <source>
        <dbReference type="SAM" id="MobiDB-lite"/>
    </source>
</evidence>
<accession>A0A7W8E7P4</accession>
<dbReference type="Gene3D" id="3.40.50.300">
    <property type="entry name" value="P-loop containing nucleotide triphosphate hydrolases"/>
    <property type="match status" value="1"/>
</dbReference>
<dbReference type="InterPro" id="IPR050445">
    <property type="entry name" value="Bact_polysacc_biosynth/exp"/>
</dbReference>
<dbReference type="RefSeq" id="WP_184252421.1">
    <property type="nucleotide sequence ID" value="NZ_JACHIO010000001.1"/>
</dbReference>
<dbReference type="InterPro" id="IPR027417">
    <property type="entry name" value="P-loop_NTPase"/>
</dbReference>